<proteinExistence type="predicted"/>
<dbReference type="Proteomes" id="UP000216312">
    <property type="component" value="Unassembled WGS sequence"/>
</dbReference>
<sequence length="83" mass="9241">MKRGWVVLALLVSGVLLGDVAWEHCILPVNSWWTTVPISGENIYYDPTSGVAEIVYIPTPYSAHALYFAYSPLWSMVVSCATY</sequence>
<organism evidence="1 2">
    <name type="scientific">candidate division WOR-3 bacterium 4484_18</name>
    <dbReference type="NCBI Taxonomy" id="2020626"/>
    <lineage>
        <taxon>Bacteria</taxon>
        <taxon>Bacteria division WOR-3</taxon>
    </lineage>
</organism>
<dbReference type="AlphaFoldDB" id="A0A257LTE6"/>
<dbReference type="EMBL" id="NMUJ01000059">
    <property type="protein sequence ID" value="OYV02702.1"/>
    <property type="molecule type" value="Genomic_DNA"/>
</dbReference>
<comment type="caution">
    <text evidence="1">The sequence shown here is derived from an EMBL/GenBank/DDBJ whole genome shotgun (WGS) entry which is preliminary data.</text>
</comment>
<gene>
    <name evidence="1" type="ORF">CGW93_04150</name>
</gene>
<evidence type="ECO:0000313" key="1">
    <source>
        <dbReference type="EMBL" id="OYV02702.1"/>
    </source>
</evidence>
<reference evidence="2" key="1">
    <citation type="submission" date="2017-07" db="EMBL/GenBank/DDBJ databases">
        <title>Novel pathways for hydrocarbon cycling and metabolic interdependencies in hydrothermal sediment communities.</title>
        <authorList>
            <person name="Dombrowski N."/>
            <person name="Seitz K."/>
            <person name="Teske A."/>
            <person name="Baker B."/>
        </authorList>
    </citation>
    <scope>NUCLEOTIDE SEQUENCE [LARGE SCALE GENOMIC DNA]</scope>
</reference>
<accession>A0A257LTE6</accession>
<protein>
    <submittedName>
        <fullName evidence="1">Uncharacterized protein</fullName>
    </submittedName>
</protein>
<name>A0A257LTE6_UNCW3</name>
<evidence type="ECO:0000313" key="2">
    <source>
        <dbReference type="Proteomes" id="UP000216312"/>
    </source>
</evidence>